<protein>
    <submittedName>
        <fullName evidence="4">PSD1 and planctomycete cytochrome C domain-containing protein</fullName>
    </submittedName>
</protein>
<dbReference type="AlphaFoldDB" id="A0AAU7CAK9"/>
<dbReference type="RefSeq" id="WP_406695253.1">
    <property type="nucleotide sequence ID" value="NZ_CP155447.1"/>
</dbReference>
<proteinExistence type="predicted"/>
<organism evidence="4">
    <name type="scientific">Singulisphaera sp. Ch08</name>
    <dbReference type="NCBI Taxonomy" id="3120278"/>
    <lineage>
        <taxon>Bacteria</taxon>
        <taxon>Pseudomonadati</taxon>
        <taxon>Planctomycetota</taxon>
        <taxon>Planctomycetia</taxon>
        <taxon>Isosphaerales</taxon>
        <taxon>Isosphaeraceae</taxon>
        <taxon>Singulisphaera</taxon>
    </lineage>
</organism>
<accession>A0AAU7CAK9</accession>
<dbReference type="PANTHER" id="PTHR35889">
    <property type="entry name" value="CYCLOINULO-OLIGOSACCHARIDE FRUCTANOTRANSFERASE-RELATED"/>
    <property type="match status" value="1"/>
</dbReference>
<dbReference type="Pfam" id="PF07635">
    <property type="entry name" value="PSCyt1"/>
    <property type="match status" value="1"/>
</dbReference>
<gene>
    <name evidence="4" type="ORF">V5E97_29880</name>
</gene>
<name>A0AAU7CAK9_9BACT</name>
<evidence type="ECO:0000259" key="2">
    <source>
        <dbReference type="Pfam" id="PF07587"/>
    </source>
</evidence>
<reference evidence="4" key="1">
    <citation type="submission" date="2024-05" db="EMBL/GenBank/DDBJ databases">
        <title>Planctomycetes of the genus Singulisphaera possess chitinolytic capabilities.</title>
        <authorList>
            <person name="Ivanova A."/>
        </authorList>
    </citation>
    <scope>NUCLEOTIDE SEQUENCE</scope>
    <source>
        <strain evidence="4">Ch08T</strain>
    </source>
</reference>
<evidence type="ECO:0000313" key="4">
    <source>
        <dbReference type="EMBL" id="XBH02512.1"/>
    </source>
</evidence>
<evidence type="ECO:0000259" key="1">
    <source>
        <dbReference type="Pfam" id="PF07583"/>
    </source>
</evidence>
<sequence length="850" mass="93740">MRILGWTLLIIATHAGLAARADQPPTFERDVRPILKAYCFDCHGGGEELKGKLDLRLKRFAVRGGATGPALVPGQPDESELLARVRDGEMPPGEGKVPADRIAVLEKWIAAGAPTTREEPESLPQGIDITPEDRAFWAFQPIRRLNPPPAGPDDRVRTPIDAFVLARLRERGLGFAPDADRRTLIRRVHADLTGLPPTPEEVETFVADQAPDAYEQLVERLLASPHYGERWARHWLDAAGYADSEGDGTQDTPRQFAYKYRDYVIRALNADKPFDRFLIEQFAGDELVPKPWSNLTPEQTQLLAATGFLRTGPDGTATGGGDALVSNQVVSDTIKIVGSAVLGLTVACAQCHDHRYDPIPQSDYYRFRAVFEPALDPQHWRRPGQRLISLYSDAERTRAAAVETEAQAIQKDLASKTARFLAAATEKELAKFPEDVRGKLRAALDTPADKRTDEQKSLLATNPSVNISAGVLYQYDPKAADELKKDAERVAAKRSEKPPEDFVSVLDEVPGVTPETRLFHRGDHRQPKSPVGPGDLTIAAPDGQRYEIPPDDPALPTTGRRLAYARHLVNGQHPLVGRVLMNRLWLHHFGRGLVETPGDFGALGTRPTHPELLDWLADDLARGGWGMKRMHRLLLTSTTYRQSSRRDPAQDAVDSENALYGRYAVRRLDAEAFRDNVLAVSGRLDRTPFGPPVPVAEDSVGQVLPDKDSPRRSVYLQARRTKPVSLLSAFDAPVMAINCDRRVLSTSAPQALVLMNSEFTLGHAKSMAQRLRAAAPANSATDSTDPAAHRLHRMIAHAWLLAYQRPVSREELDAAIAFVAPPRGGNDPELAALTDLCQQLLCSNEFLYVD</sequence>
<dbReference type="InterPro" id="IPR011429">
    <property type="entry name" value="Cyt_c_Planctomycete-type"/>
</dbReference>
<evidence type="ECO:0000259" key="3">
    <source>
        <dbReference type="Pfam" id="PF07635"/>
    </source>
</evidence>
<dbReference type="Pfam" id="PF07583">
    <property type="entry name" value="PSCyt2"/>
    <property type="match status" value="1"/>
</dbReference>
<feature type="domain" description="DUF1549" evidence="1">
    <location>
        <begin position="159"/>
        <end position="373"/>
    </location>
</feature>
<dbReference type="InterPro" id="IPR011444">
    <property type="entry name" value="DUF1549"/>
</dbReference>
<dbReference type="PANTHER" id="PTHR35889:SF3">
    <property type="entry name" value="F-BOX DOMAIN-CONTAINING PROTEIN"/>
    <property type="match status" value="1"/>
</dbReference>
<feature type="domain" description="Cytochrome C Planctomycete-type" evidence="3">
    <location>
        <begin position="39"/>
        <end position="93"/>
    </location>
</feature>
<dbReference type="InterPro" id="IPR022655">
    <property type="entry name" value="DUF1553"/>
</dbReference>
<dbReference type="Pfam" id="PF07587">
    <property type="entry name" value="PSD1"/>
    <property type="match status" value="1"/>
</dbReference>
<feature type="domain" description="DUF1553" evidence="2">
    <location>
        <begin position="560"/>
        <end position="818"/>
    </location>
</feature>
<dbReference type="EMBL" id="CP155447">
    <property type="protein sequence ID" value="XBH02512.1"/>
    <property type="molecule type" value="Genomic_DNA"/>
</dbReference>